<dbReference type="AlphaFoldDB" id="A0A7Y0Q4H3"/>
<sequence>MERRSPMKRAGAYLKKGRFLNQGWTEESPRSREWEDLYRGRWEFDKVVRSTHGVNCTGSCSWKVYVKNGIITWETQQTDYPSMGPDFPEYEPRGCPRGASFSWYEYSPLRIKYPYVRQTLLEKWRALLNVHKDPVVAYHALMHDPEARREYQRQRGKGGFVRASWDEVETFIAAGLIDTIKTYGPDRIFGFTPIPAMSMVSYAAGSRFLSLLGGVMLSFYDHYADLPPASPEVWGEQTDVPESADWYNSGYLIIWGTNLPMTRTPDAHYMVEARLNGTKVVGISPDYAEYVKFADLWMAPRPGTDAALAMAMTHVILKEFYVDRQTPYFLEYVKQYTDLPFLVRIDRRPLGEYVTGRFLEAADLEPDVKNAAWKPAMWDKRRNGPAIPIGSMGFRWDGSGKWNLNLEDDGGTPLEPELSLVGQADEVVSVNFPYFASERPTVLSRRVPVKRMRLADGEDVRVATVFDLLMANVGVSRNLEGEPPVSYDDVDAPYTPAWQEAITGVGRDAVIAVAREFAANAEKTRGRSMIAMGAGTNHWYHSDMIYRAMLTLVFLTGSEGVNGGGWAHYVGQEKVRPLEGWSGLAFARDWIKPARLQQGTMFFYFASDQFRFEELDSAKLLAPFADPAEAQHPADALALAARLGWMPSYPQFNENPLQVVQTARDGGAESHEAIQSQVIERLKDGSLKLAVHEPDAPENFPRIMFIWRANLLGASAKGSEYFIKYLLGADGHVLGDESPYRPKDIEVPDEAPEGKLDLWIDVDFRMTSSGLYADIVLPAATWYEKYDLSTTDMHPFIHPFNPAITPPWKARPDWDTFSALAHKFSLLATTHLPGVHEDLVMAPLLHDSPEELAQPFGEVKDWTRGEVEPVPGKTMPKLVIIPRDYPHLYDQMISIGPQIEVGFGTKGITISGEPAYAELKHNLGVSTHEGPSKGRPSISRDNQVANAILILSGASNGRRAVEEWESLEKVTGLHLKEIALPRKDEMFLLDELTAQPRLSIAGPAWSGLESEGRRYSPFTVNVDYHVPWRTLTGRQHFYLDHAMMRSFGEALPLYRPPIDLPVYSLPESQDKTIVVRYLTPHQKWGIHTTYWDNPRMTTLFRGGQTVWLSPGDAAQIDVDDNDWIEVFNQNGVTMARAVVSHRIPEGAVFMYHAQDRTVGVPLAPATGDRGGNHNSATRTMVKPTHVIGGYAQFSYDFNYWGPTGHQRDTRVRIRKAREVKWQ</sequence>
<evidence type="ECO:0000256" key="1">
    <source>
        <dbReference type="ARBA" id="ARBA00001942"/>
    </source>
</evidence>
<comment type="caution">
    <text evidence="16">The sequence shown here is derived from an EMBL/GenBank/DDBJ whole genome shotgun (WGS) entry which is preliminary data.</text>
</comment>
<evidence type="ECO:0000256" key="7">
    <source>
        <dbReference type="ARBA" id="ARBA00022485"/>
    </source>
</evidence>
<dbReference type="GO" id="GO:0046872">
    <property type="term" value="F:metal ion binding"/>
    <property type="evidence" value="ECO:0007669"/>
    <property type="project" value="UniProtKB-KW"/>
</dbReference>
<dbReference type="InterPro" id="IPR037943">
    <property type="entry name" value="MopB_CT_Nitrate-R-NarG-like"/>
</dbReference>
<dbReference type="InterPro" id="IPR006963">
    <property type="entry name" value="Mopterin_OxRdtase_4Fe-4S_dom"/>
</dbReference>
<dbReference type="GO" id="GO:0005886">
    <property type="term" value="C:plasma membrane"/>
    <property type="evidence" value="ECO:0007669"/>
    <property type="project" value="UniProtKB-SubCell"/>
</dbReference>
<evidence type="ECO:0000256" key="2">
    <source>
        <dbReference type="ARBA" id="ARBA00001966"/>
    </source>
</evidence>
<evidence type="ECO:0000313" key="17">
    <source>
        <dbReference type="Proteomes" id="UP000533476"/>
    </source>
</evidence>
<dbReference type="GO" id="GO:0009325">
    <property type="term" value="C:nitrate reductase complex"/>
    <property type="evidence" value="ECO:0007669"/>
    <property type="project" value="InterPro"/>
</dbReference>
<evidence type="ECO:0000256" key="3">
    <source>
        <dbReference type="ARBA" id="ARBA00004202"/>
    </source>
</evidence>
<evidence type="ECO:0000256" key="14">
    <source>
        <dbReference type="ARBA" id="ARBA00048294"/>
    </source>
</evidence>
<dbReference type="GO" id="GO:0042126">
    <property type="term" value="P:nitrate metabolic process"/>
    <property type="evidence" value="ECO:0007669"/>
    <property type="project" value="InterPro"/>
</dbReference>
<dbReference type="EMBL" id="JABBVZ010000045">
    <property type="protein sequence ID" value="NMP23254.1"/>
    <property type="molecule type" value="Genomic_DNA"/>
</dbReference>
<protein>
    <recommendedName>
        <fullName evidence="5">nitrate reductase (quinone)</fullName>
        <ecNumber evidence="5">1.7.5.1</ecNumber>
    </recommendedName>
</protein>
<dbReference type="InterPro" id="IPR006656">
    <property type="entry name" value="Mopterin_OxRdtase"/>
</dbReference>
<dbReference type="GO" id="GO:0160182">
    <property type="term" value="F:nitrate reductase (quinone) activity"/>
    <property type="evidence" value="ECO:0007669"/>
    <property type="project" value="UniProtKB-EC"/>
</dbReference>
<dbReference type="GO" id="GO:0051539">
    <property type="term" value="F:4 iron, 4 sulfur cluster binding"/>
    <property type="evidence" value="ECO:0007669"/>
    <property type="project" value="UniProtKB-KW"/>
</dbReference>
<dbReference type="Pfam" id="PF00384">
    <property type="entry name" value="Molybdopterin"/>
    <property type="match status" value="1"/>
</dbReference>
<keyword evidence="17" id="KW-1185">Reference proteome</keyword>
<keyword evidence="10 16" id="KW-0560">Oxidoreductase</keyword>
<keyword evidence="12" id="KW-0411">Iron-sulfur</keyword>
<dbReference type="PANTHER" id="PTHR43105:SF2">
    <property type="entry name" value="RESPIRATORY NITRATE REDUCTASE 2 ALPHA CHAIN"/>
    <property type="match status" value="1"/>
</dbReference>
<evidence type="ECO:0000256" key="5">
    <source>
        <dbReference type="ARBA" id="ARBA00012500"/>
    </source>
</evidence>
<dbReference type="PANTHER" id="PTHR43105">
    <property type="entry name" value="RESPIRATORY NITRATE REDUCTASE"/>
    <property type="match status" value="1"/>
</dbReference>
<dbReference type="CDD" id="cd02750">
    <property type="entry name" value="MopB_Nitrate-R-NarG-like"/>
    <property type="match status" value="1"/>
</dbReference>
<dbReference type="CDD" id="cd02776">
    <property type="entry name" value="MopB_CT_Nitrate-R-NarG-like"/>
    <property type="match status" value="1"/>
</dbReference>
<keyword evidence="9" id="KW-0479">Metal-binding</keyword>
<evidence type="ECO:0000259" key="15">
    <source>
        <dbReference type="PROSITE" id="PS51669"/>
    </source>
</evidence>
<evidence type="ECO:0000256" key="10">
    <source>
        <dbReference type="ARBA" id="ARBA00023002"/>
    </source>
</evidence>
<dbReference type="SMART" id="SM00926">
    <property type="entry name" value="Molybdop_Fe4S4"/>
    <property type="match status" value="1"/>
</dbReference>
<keyword evidence="11" id="KW-0408">Iron</keyword>
<dbReference type="EC" id="1.7.5.1" evidence="5"/>
<dbReference type="GO" id="GO:0043546">
    <property type="term" value="F:molybdopterin cofactor binding"/>
    <property type="evidence" value="ECO:0007669"/>
    <property type="project" value="InterPro"/>
</dbReference>
<comment type="catalytic activity">
    <reaction evidence="14">
        <text>nitrate + a quinol = a quinone + nitrite + H2O</text>
        <dbReference type="Rhea" id="RHEA:56144"/>
        <dbReference type="ChEBI" id="CHEBI:15377"/>
        <dbReference type="ChEBI" id="CHEBI:16301"/>
        <dbReference type="ChEBI" id="CHEBI:17632"/>
        <dbReference type="ChEBI" id="CHEBI:24646"/>
        <dbReference type="ChEBI" id="CHEBI:132124"/>
        <dbReference type="EC" id="1.7.5.1"/>
    </reaction>
</comment>
<comment type="subcellular location">
    <subcellularLocation>
        <location evidence="3">Cell membrane</location>
        <topology evidence="3">Peripheral membrane protein</topology>
    </subcellularLocation>
</comment>
<keyword evidence="6" id="KW-1003">Cell membrane</keyword>
<comment type="similarity">
    <text evidence="4">Belongs to the prokaryotic molybdopterin-containing oxidoreductase family.</text>
</comment>
<comment type="cofactor">
    <cofactor evidence="1">
        <name>Mo-bis(molybdopterin guanine dinucleotide)</name>
        <dbReference type="ChEBI" id="CHEBI:60539"/>
    </cofactor>
</comment>
<dbReference type="SUPFAM" id="SSF50692">
    <property type="entry name" value="ADC-like"/>
    <property type="match status" value="1"/>
</dbReference>
<proteinExistence type="inferred from homology"/>
<evidence type="ECO:0000256" key="6">
    <source>
        <dbReference type="ARBA" id="ARBA00022475"/>
    </source>
</evidence>
<dbReference type="InterPro" id="IPR050123">
    <property type="entry name" value="Prok_molybdopt-oxidoreductase"/>
</dbReference>
<evidence type="ECO:0000256" key="12">
    <source>
        <dbReference type="ARBA" id="ARBA00023014"/>
    </source>
</evidence>
<reference evidence="16 17" key="1">
    <citation type="submission" date="2020-04" db="EMBL/GenBank/DDBJ databases">
        <authorList>
            <person name="Zhang R."/>
            <person name="Schippers A."/>
        </authorList>
    </citation>
    <scope>NUCLEOTIDE SEQUENCE [LARGE SCALE GENOMIC DNA]</scope>
    <source>
        <strain evidence="16 17">DSM 109850</strain>
    </source>
</reference>
<dbReference type="InterPro" id="IPR009010">
    <property type="entry name" value="Asp_de-COase-like_dom_sf"/>
</dbReference>
<name>A0A7Y0Q4H3_9FIRM</name>
<keyword evidence="13" id="KW-0472">Membrane</keyword>
<gene>
    <name evidence="16" type="ORF">HIJ39_12990</name>
</gene>
<dbReference type="InterPro" id="IPR027467">
    <property type="entry name" value="MopterinOxRdtase_cofactor_BS"/>
</dbReference>
<comment type="cofactor">
    <cofactor evidence="2">
        <name>[4Fe-4S] cluster</name>
        <dbReference type="ChEBI" id="CHEBI:49883"/>
    </cofactor>
</comment>
<dbReference type="Proteomes" id="UP000533476">
    <property type="component" value="Unassembled WGS sequence"/>
</dbReference>
<dbReference type="Gene3D" id="3.40.50.12440">
    <property type="match status" value="1"/>
</dbReference>
<evidence type="ECO:0000256" key="13">
    <source>
        <dbReference type="ARBA" id="ARBA00023136"/>
    </source>
</evidence>
<dbReference type="NCBIfam" id="TIGR01580">
    <property type="entry name" value="narG"/>
    <property type="match status" value="1"/>
</dbReference>
<evidence type="ECO:0000256" key="4">
    <source>
        <dbReference type="ARBA" id="ARBA00010312"/>
    </source>
</evidence>
<organism evidence="16 17">
    <name type="scientific">Sulfobacillus harzensis</name>
    <dbReference type="NCBI Taxonomy" id="2729629"/>
    <lineage>
        <taxon>Bacteria</taxon>
        <taxon>Bacillati</taxon>
        <taxon>Bacillota</taxon>
        <taxon>Clostridia</taxon>
        <taxon>Eubacteriales</taxon>
        <taxon>Clostridiales Family XVII. Incertae Sedis</taxon>
        <taxon>Sulfobacillus</taxon>
    </lineage>
</organism>
<dbReference type="PROSITE" id="PS00551">
    <property type="entry name" value="MOLYBDOPTERIN_PROK_1"/>
    <property type="match status" value="1"/>
</dbReference>
<dbReference type="InterPro" id="IPR006657">
    <property type="entry name" value="MoPterin_dinucl-bd_dom"/>
</dbReference>
<accession>A0A7Y0Q4H3</accession>
<dbReference type="Pfam" id="PF01568">
    <property type="entry name" value="Molydop_binding"/>
    <property type="match status" value="1"/>
</dbReference>
<evidence type="ECO:0000256" key="8">
    <source>
        <dbReference type="ARBA" id="ARBA00022505"/>
    </source>
</evidence>
<evidence type="ECO:0000313" key="16">
    <source>
        <dbReference type="EMBL" id="NMP23254.1"/>
    </source>
</evidence>
<evidence type="ECO:0000256" key="11">
    <source>
        <dbReference type="ARBA" id="ARBA00023004"/>
    </source>
</evidence>
<dbReference type="InterPro" id="IPR006468">
    <property type="entry name" value="NarG"/>
</dbReference>
<dbReference type="RefSeq" id="WP_169100359.1">
    <property type="nucleotide sequence ID" value="NZ_JABBVZ010000045.1"/>
</dbReference>
<keyword evidence="8" id="KW-0500">Molybdenum</keyword>
<evidence type="ECO:0000256" key="9">
    <source>
        <dbReference type="ARBA" id="ARBA00022723"/>
    </source>
</evidence>
<dbReference type="SUPFAM" id="SSF53706">
    <property type="entry name" value="Formate dehydrogenase/DMSO reductase, domains 1-3"/>
    <property type="match status" value="1"/>
</dbReference>
<keyword evidence="7" id="KW-0004">4Fe-4S</keyword>
<dbReference type="PROSITE" id="PS51669">
    <property type="entry name" value="4FE4S_MOW_BIS_MGD"/>
    <property type="match status" value="1"/>
</dbReference>
<feature type="domain" description="4Fe-4S Mo/W bis-MGD-type" evidence="15">
    <location>
        <begin position="45"/>
        <end position="109"/>
    </location>
</feature>